<evidence type="ECO:0000313" key="5">
    <source>
        <dbReference type="Proteomes" id="UP000694865"/>
    </source>
</evidence>
<accession>A0ABM0M3D5</accession>
<name>A0ABM0M3D5_SACKO</name>
<reference evidence="6" key="1">
    <citation type="submission" date="2025-08" db="UniProtKB">
        <authorList>
            <consortium name="RefSeq"/>
        </authorList>
    </citation>
    <scope>IDENTIFICATION</scope>
    <source>
        <tissue evidence="6">Testes</tissue>
    </source>
</reference>
<keyword evidence="4" id="KW-0812">Transmembrane</keyword>
<dbReference type="PANTHER" id="PTHR48043">
    <property type="entry name" value="EG:EG0003.4 PROTEIN-RELATED"/>
    <property type="match status" value="1"/>
</dbReference>
<dbReference type="GeneID" id="102800870"/>
<protein>
    <submittedName>
        <fullName evidence="6">UDP-glucuronosyltransferase 2C1-like</fullName>
    </submittedName>
</protein>
<keyword evidence="4" id="KW-1133">Transmembrane helix</keyword>
<keyword evidence="2" id="KW-0328">Glycosyltransferase</keyword>
<evidence type="ECO:0000256" key="4">
    <source>
        <dbReference type="SAM" id="Phobius"/>
    </source>
</evidence>
<dbReference type="SUPFAM" id="SSF53756">
    <property type="entry name" value="UDP-Glycosyltransferase/glycogen phosphorylase"/>
    <property type="match status" value="1"/>
</dbReference>
<dbReference type="Gene3D" id="3.40.50.2000">
    <property type="entry name" value="Glycogen Phosphorylase B"/>
    <property type="match status" value="1"/>
</dbReference>
<dbReference type="InterPro" id="IPR050271">
    <property type="entry name" value="UDP-glycosyltransferase"/>
</dbReference>
<organism evidence="5 6">
    <name type="scientific">Saccoglossus kowalevskii</name>
    <name type="common">Acorn worm</name>
    <dbReference type="NCBI Taxonomy" id="10224"/>
    <lineage>
        <taxon>Eukaryota</taxon>
        <taxon>Metazoa</taxon>
        <taxon>Hemichordata</taxon>
        <taxon>Enteropneusta</taxon>
        <taxon>Harrimaniidae</taxon>
        <taxon>Saccoglossus</taxon>
    </lineage>
</organism>
<keyword evidence="3" id="KW-0808">Transferase</keyword>
<keyword evidence="4" id="KW-0472">Membrane</keyword>
<evidence type="ECO:0000256" key="3">
    <source>
        <dbReference type="ARBA" id="ARBA00022679"/>
    </source>
</evidence>
<feature type="transmembrane region" description="Helical" evidence="4">
    <location>
        <begin position="200"/>
        <end position="220"/>
    </location>
</feature>
<dbReference type="CDD" id="cd03784">
    <property type="entry name" value="GT1_Gtf-like"/>
    <property type="match status" value="1"/>
</dbReference>
<dbReference type="RefSeq" id="XP_006814526.1">
    <property type="nucleotide sequence ID" value="XM_006814463.1"/>
</dbReference>
<dbReference type="Proteomes" id="UP000694865">
    <property type="component" value="Unplaced"/>
</dbReference>
<evidence type="ECO:0000256" key="2">
    <source>
        <dbReference type="ARBA" id="ARBA00022676"/>
    </source>
</evidence>
<feature type="non-terminal residue" evidence="6">
    <location>
        <position position="221"/>
    </location>
</feature>
<sequence>DLNKLMQNSGDEGVIVVALGSFITFLPSKTLDTILTTLARFPHEIIFSYSGSTPRHIGDNINIFQWFNQNDVLGELSHPKTRLFITHGGLSSYREAMYHGVPMVCMPLMIDQFDTAAKIVSNGVGTYVKMKSLNNENLYEAMVEVLSNKKYSDRANQLSAAVKDVRMNATETAVFWIEHVTKYGVSHLTVHRKHLSVIEYYLLDVIAVIVTIMCIAGWSLR</sequence>
<keyword evidence="5" id="KW-1185">Reference proteome</keyword>
<dbReference type="PANTHER" id="PTHR48043:SF145">
    <property type="entry name" value="FI06409P-RELATED"/>
    <property type="match status" value="1"/>
</dbReference>
<gene>
    <name evidence="6" type="primary">LOC102800870</name>
</gene>
<proteinExistence type="inferred from homology"/>
<evidence type="ECO:0000313" key="6">
    <source>
        <dbReference type="RefSeq" id="XP_006814526.1"/>
    </source>
</evidence>
<comment type="similarity">
    <text evidence="1">Belongs to the UDP-glycosyltransferase family.</text>
</comment>
<feature type="non-terminal residue" evidence="6">
    <location>
        <position position="1"/>
    </location>
</feature>
<dbReference type="InterPro" id="IPR002213">
    <property type="entry name" value="UDP_glucos_trans"/>
</dbReference>
<dbReference type="Pfam" id="PF00201">
    <property type="entry name" value="UDPGT"/>
    <property type="match status" value="1"/>
</dbReference>
<evidence type="ECO:0000256" key="1">
    <source>
        <dbReference type="ARBA" id="ARBA00009995"/>
    </source>
</evidence>